<dbReference type="Pfam" id="PF12368">
    <property type="entry name" value="Rhodanese_C"/>
    <property type="match status" value="1"/>
</dbReference>
<dbReference type="InterPro" id="IPR001763">
    <property type="entry name" value="Rhodanese-like_dom"/>
</dbReference>
<dbReference type="EMBL" id="CM018208">
    <property type="protein sequence ID" value="KAB2073242.1"/>
    <property type="molecule type" value="Genomic_DNA"/>
</dbReference>
<accession>A0A5J5V0R9</accession>
<dbReference type="PROSITE" id="PS50206">
    <property type="entry name" value="RHODANESE_3"/>
    <property type="match status" value="1"/>
</dbReference>
<feature type="domain" description="Rhodanese" evidence="1">
    <location>
        <begin position="246"/>
        <end position="276"/>
    </location>
</feature>
<name>A0A5J5V0R9_GOSBA</name>
<dbReference type="InterPro" id="IPR040503">
    <property type="entry name" value="TRHO_N"/>
</dbReference>
<evidence type="ECO:0000313" key="3">
    <source>
        <dbReference type="Proteomes" id="UP000327439"/>
    </source>
</evidence>
<dbReference type="Pfam" id="PF17773">
    <property type="entry name" value="UPF0176_N"/>
    <property type="match status" value="1"/>
</dbReference>
<dbReference type="Gene3D" id="3.30.70.100">
    <property type="match status" value="1"/>
</dbReference>
<reference evidence="3" key="1">
    <citation type="journal article" date="2020" name="Nat. Genet.">
        <title>Genomic diversifications of five Gossypium allopolyploid species and their impact on cotton improvement.</title>
        <authorList>
            <person name="Chen Z.J."/>
            <person name="Sreedasyam A."/>
            <person name="Ando A."/>
            <person name="Song Q."/>
            <person name="De Santiago L.M."/>
            <person name="Hulse-Kemp A.M."/>
            <person name="Ding M."/>
            <person name="Ye W."/>
            <person name="Kirkbride R.C."/>
            <person name="Jenkins J."/>
            <person name="Plott C."/>
            <person name="Lovell J."/>
            <person name="Lin Y.M."/>
            <person name="Vaughn R."/>
            <person name="Liu B."/>
            <person name="Simpson S."/>
            <person name="Scheffler B.E."/>
            <person name="Wen L."/>
            <person name="Saski C.A."/>
            <person name="Grover C.E."/>
            <person name="Hu G."/>
            <person name="Conover J.L."/>
            <person name="Carlson J.W."/>
            <person name="Shu S."/>
            <person name="Boston L.B."/>
            <person name="Williams M."/>
            <person name="Peterson D.G."/>
            <person name="McGee K."/>
            <person name="Jones D.C."/>
            <person name="Wendel J.F."/>
            <person name="Stelly D.M."/>
            <person name="Grimwood J."/>
            <person name="Schmutz J."/>
        </authorList>
    </citation>
    <scope>NUCLEOTIDE SEQUENCE [LARGE SCALE GENOMIC DNA]</scope>
    <source>
        <strain evidence="3">cv. 3-79</strain>
    </source>
</reference>
<dbReference type="PANTHER" id="PTHR43268:SF3">
    <property type="entry name" value="RHODANESE-LIKE DOMAIN-CONTAINING PROTEIN 7-RELATED"/>
    <property type="match status" value="1"/>
</dbReference>
<proteinExistence type="predicted"/>
<gene>
    <name evidence="2" type="ORF">ES319_A07G070100v1</name>
</gene>
<dbReference type="OrthoDB" id="25002at2759"/>
<organism evidence="2 3">
    <name type="scientific">Gossypium barbadense</name>
    <name type="common">Sea Island cotton</name>
    <name type="synonym">Hibiscus barbadensis</name>
    <dbReference type="NCBI Taxonomy" id="3634"/>
    <lineage>
        <taxon>Eukaryota</taxon>
        <taxon>Viridiplantae</taxon>
        <taxon>Streptophyta</taxon>
        <taxon>Embryophyta</taxon>
        <taxon>Tracheophyta</taxon>
        <taxon>Spermatophyta</taxon>
        <taxon>Magnoliopsida</taxon>
        <taxon>eudicotyledons</taxon>
        <taxon>Gunneridae</taxon>
        <taxon>Pentapetalae</taxon>
        <taxon>rosids</taxon>
        <taxon>malvids</taxon>
        <taxon>Malvales</taxon>
        <taxon>Malvaceae</taxon>
        <taxon>Malvoideae</taxon>
        <taxon>Gossypium</taxon>
    </lineage>
</organism>
<dbReference type="AlphaFoldDB" id="A0A5J5V0R9"/>
<sequence>MGGWSVHSVSTPLSLSLGSHSLPKPAYYCCFNYGFPVKSRKAPFCAISIRCCASASKSYNVNKILQAEPEIDDFVVVNFYRFVFIKDPQHEIAKHLTFLKGLDIHGRIYINEQGINAQYSGPSKHSFAYVEWLKEDDRFSDILVQTSPAFNRHAFPKLKLRYKPSLVQLEGGISHLPLLDPSMRAAAIAPSEWRKRLEAVNNNDAASNTNPRTNYILLDATNGILVIFMVLNDQMWIALEALHLEYLQLRQQGFQNLYTLEGGVSHYLKTEGPVKWIGNLFTFDSRLSLPPSAYNNETMIEASMTQQAFDSDKFAKCYVCNSQVSELRHRNCANLDCNFLFLCCENCVMDLRGCCCYNCMTAPRRRPVLPGFQRYKMWHVYRDQKVEA</sequence>
<dbReference type="InterPro" id="IPR020936">
    <property type="entry name" value="TrhO"/>
</dbReference>
<dbReference type="PANTHER" id="PTHR43268">
    <property type="entry name" value="THIOSULFATE SULFURTRANSFERASE/RHODANESE-LIKE DOMAIN-CONTAINING PROTEIN 2"/>
    <property type="match status" value="1"/>
</dbReference>
<dbReference type="InterPro" id="IPR036873">
    <property type="entry name" value="Rhodanese-like_dom_sf"/>
</dbReference>
<dbReference type="Proteomes" id="UP000327439">
    <property type="component" value="Chromosome A07"/>
</dbReference>
<keyword evidence="3" id="KW-1185">Reference proteome</keyword>
<dbReference type="Gene3D" id="3.40.250.10">
    <property type="entry name" value="Rhodanese-like domain"/>
    <property type="match status" value="1"/>
</dbReference>
<protein>
    <recommendedName>
        <fullName evidence="1">Rhodanese domain-containing protein</fullName>
    </recommendedName>
</protein>
<dbReference type="InterPro" id="IPR022111">
    <property type="entry name" value="Rhodanese_C"/>
</dbReference>
<evidence type="ECO:0000259" key="1">
    <source>
        <dbReference type="PROSITE" id="PS50206"/>
    </source>
</evidence>
<evidence type="ECO:0000313" key="2">
    <source>
        <dbReference type="EMBL" id="KAB2073242.1"/>
    </source>
</evidence>